<evidence type="ECO:0000259" key="1">
    <source>
        <dbReference type="SMART" id="SM01321"/>
    </source>
</evidence>
<comment type="caution">
    <text evidence="2">The sequence shown here is derived from an EMBL/GenBank/DDBJ whole genome shotgun (WGS) entry which is preliminary data.</text>
</comment>
<dbReference type="InterPro" id="IPR002686">
    <property type="entry name" value="Transposase_17"/>
</dbReference>
<protein>
    <recommendedName>
        <fullName evidence="1">Transposase IS200-like domain-containing protein</fullName>
    </recommendedName>
</protein>
<dbReference type="GO" id="GO:0003677">
    <property type="term" value="F:DNA binding"/>
    <property type="evidence" value="ECO:0007669"/>
    <property type="project" value="InterPro"/>
</dbReference>
<dbReference type="Gene3D" id="3.30.70.1290">
    <property type="entry name" value="Transposase IS200-like"/>
    <property type="match status" value="1"/>
</dbReference>
<dbReference type="EMBL" id="MHNZ01000003">
    <property type="protein sequence ID" value="OGZ56990.1"/>
    <property type="molecule type" value="Genomic_DNA"/>
</dbReference>
<dbReference type="GO" id="GO:0004803">
    <property type="term" value="F:transposase activity"/>
    <property type="evidence" value="ECO:0007669"/>
    <property type="project" value="InterPro"/>
</dbReference>
<dbReference type="STRING" id="1802129.A3J04_01055"/>
<feature type="domain" description="Transposase IS200-like" evidence="1">
    <location>
        <begin position="7"/>
        <end position="142"/>
    </location>
</feature>
<reference evidence="2 3" key="1">
    <citation type="journal article" date="2016" name="Nat. Commun.">
        <title>Thousands of microbial genomes shed light on interconnected biogeochemical processes in an aquifer system.</title>
        <authorList>
            <person name="Anantharaman K."/>
            <person name="Brown C.T."/>
            <person name="Hug L.A."/>
            <person name="Sharon I."/>
            <person name="Castelle C.J."/>
            <person name="Probst A.J."/>
            <person name="Thomas B.C."/>
            <person name="Singh A."/>
            <person name="Wilkins M.J."/>
            <person name="Karaoz U."/>
            <person name="Brodie E.L."/>
            <person name="Williams K.H."/>
            <person name="Hubbard S.S."/>
            <person name="Banfield J.F."/>
        </authorList>
    </citation>
    <scope>NUCLEOTIDE SEQUENCE [LARGE SCALE GENOMIC DNA]</scope>
</reference>
<accession>A0A1G2H3T7</accession>
<dbReference type="SUPFAM" id="SSF143422">
    <property type="entry name" value="Transposase IS200-like"/>
    <property type="match status" value="1"/>
</dbReference>
<gene>
    <name evidence="2" type="ORF">A3J04_01055</name>
</gene>
<evidence type="ECO:0000313" key="2">
    <source>
        <dbReference type="EMBL" id="OGZ56990.1"/>
    </source>
</evidence>
<dbReference type="PANTHER" id="PTHR34322">
    <property type="entry name" value="TRANSPOSASE, Y1_TNP DOMAIN-CONTAINING"/>
    <property type="match status" value="1"/>
</dbReference>
<dbReference type="InterPro" id="IPR036515">
    <property type="entry name" value="Transposase_17_sf"/>
</dbReference>
<dbReference type="AlphaFoldDB" id="A0A1G2H3T7"/>
<name>A0A1G2H3T7_9BACT</name>
<dbReference type="PANTHER" id="PTHR34322:SF2">
    <property type="entry name" value="TRANSPOSASE IS200-LIKE DOMAIN-CONTAINING PROTEIN"/>
    <property type="match status" value="1"/>
</dbReference>
<dbReference type="SMART" id="SM01321">
    <property type="entry name" value="Y1_Tnp"/>
    <property type="match status" value="1"/>
</dbReference>
<sequence length="211" mass="24753">MIRASFAVGEYYHIFNRGVEKRNIFLDQRDFDRFLESMLVFNTTEPIGGIYAHSFMKQVSRKPAKRLIHIICYCLNPNHFHMILEEVADGGVSEFLRRLGGYTKYFNHKYKRNGVLLQGRCKIVHIETNKQLLHTSAYVNCNDRAHGLRHCMSKSSWDEYIGKTTDALCEKKIILDQFASKAEYRDFTENSLKNILERKEKHGELEKILLE</sequence>
<dbReference type="Proteomes" id="UP000177954">
    <property type="component" value="Unassembled WGS sequence"/>
</dbReference>
<organism evidence="2 3">
    <name type="scientific">Candidatus Ryanbacteria bacterium RIFCSPLOWO2_02_FULL_47_14</name>
    <dbReference type="NCBI Taxonomy" id="1802129"/>
    <lineage>
        <taxon>Bacteria</taxon>
        <taxon>Candidatus Ryaniibacteriota</taxon>
    </lineage>
</organism>
<proteinExistence type="predicted"/>
<dbReference type="GO" id="GO:0006313">
    <property type="term" value="P:DNA transposition"/>
    <property type="evidence" value="ECO:0007669"/>
    <property type="project" value="InterPro"/>
</dbReference>
<evidence type="ECO:0000313" key="3">
    <source>
        <dbReference type="Proteomes" id="UP000177954"/>
    </source>
</evidence>